<name>A0A431FW90_CAMJU</name>
<feature type="non-terminal residue" evidence="1">
    <location>
        <position position="134"/>
    </location>
</feature>
<dbReference type="Proteomes" id="UP000286791">
    <property type="component" value="Unassembled WGS sequence"/>
</dbReference>
<accession>A0A431FW90</accession>
<organism evidence="1 2">
    <name type="scientific">Campylobacter jejuni</name>
    <dbReference type="NCBI Taxonomy" id="197"/>
    <lineage>
        <taxon>Bacteria</taxon>
        <taxon>Pseudomonadati</taxon>
        <taxon>Campylobacterota</taxon>
        <taxon>Epsilonproteobacteria</taxon>
        <taxon>Campylobacterales</taxon>
        <taxon>Campylobacteraceae</taxon>
        <taxon>Campylobacter</taxon>
    </lineage>
</organism>
<dbReference type="InterPro" id="IPR036188">
    <property type="entry name" value="FAD/NAD-bd_sf"/>
</dbReference>
<comment type="caution">
    <text evidence="1">The sequence shown here is derived from an EMBL/GenBank/DDBJ whole genome shotgun (WGS) entry which is preliminary data.</text>
</comment>
<evidence type="ECO:0000313" key="1">
    <source>
        <dbReference type="EMBL" id="RTJ97789.1"/>
    </source>
</evidence>
<evidence type="ECO:0000313" key="2">
    <source>
        <dbReference type="Proteomes" id="UP000286791"/>
    </source>
</evidence>
<dbReference type="Gene3D" id="3.50.50.60">
    <property type="entry name" value="FAD/NAD(P)-binding domain"/>
    <property type="match status" value="1"/>
</dbReference>
<dbReference type="EMBL" id="PRCE01000070">
    <property type="protein sequence ID" value="RTJ97789.1"/>
    <property type="molecule type" value="Genomic_DNA"/>
</dbReference>
<reference evidence="1 2" key="1">
    <citation type="journal article" date="2019" name="Appl. Environ. Microbiol.">
        <title>Population genetics and characterization of Campylobacter jejuni isolates in western jackdaws and game birds in Finland.</title>
        <authorList>
            <person name="Kovanen S."/>
            <person name="Rossi M."/>
            <person name="Pohja-Mykra M."/>
            <person name="Nieminen T."/>
            <person name="Raunio-Saarnisto M."/>
            <person name="Sauvala M."/>
            <person name="Fredriksson-Ahomaa M."/>
            <person name="Hanninen M.L."/>
            <person name="Kivisto R."/>
        </authorList>
    </citation>
    <scope>NUCLEOTIDE SEQUENCE [LARGE SCALE GENOMIC DNA]</scope>
    <source>
        <strain evidence="1 2">CB304</strain>
    </source>
</reference>
<dbReference type="SUPFAM" id="SSF51905">
    <property type="entry name" value="FAD/NAD(P)-binding domain"/>
    <property type="match status" value="1"/>
</dbReference>
<gene>
    <name evidence="1" type="ORF">C3H48_07230</name>
</gene>
<dbReference type="AlphaFoldDB" id="A0A431FW90"/>
<proteinExistence type="predicted"/>
<sequence length="134" mass="15027">MAEVLKKVDVVTVGAGWTGGIVAAELTKAGLNVLSLERGHMQSTENFNFIHDEWRYGINYGLMQDCSKDTVTFRHDPSGLALPYRKMGSFLLGNNVGGAGVHWNGWTFRFMPYDFEIQTLSKQRYGNKLGNDYT</sequence>
<protein>
    <submittedName>
        <fullName evidence="1">GMC family oxidoreductase</fullName>
    </submittedName>
</protein>